<reference evidence="1 2" key="1">
    <citation type="submission" date="2020-03" db="EMBL/GenBank/DDBJ databases">
        <title>Draft genome of Streptomyces sp. ventii, isolated from the Axial Seamount in the Pacific Ocean, and resequencing of the two type strains Streptomyces lonarensis strain NCL 716 and Streptomyces bohaiensis strain 11A07.</title>
        <authorList>
            <person name="Loughran R.M."/>
            <person name="Pfannmuller K.M."/>
            <person name="Wasson B.J."/>
            <person name="Deadmond M.C."/>
            <person name="Paddock B.E."/>
            <person name="Koyack M.J."/>
            <person name="Gallegos D.A."/>
            <person name="Mitchell E.A."/>
            <person name="Ushijima B."/>
            <person name="Saw J.H."/>
            <person name="Mcphail K.L."/>
            <person name="Videau P."/>
        </authorList>
    </citation>
    <scope>NUCLEOTIDE SEQUENCE [LARGE SCALE GENOMIC DNA]</scope>
    <source>
        <strain evidence="1 2">11A07</strain>
    </source>
</reference>
<proteinExistence type="predicted"/>
<evidence type="ECO:0000313" key="2">
    <source>
        <dbReference type="Proteomes" id="UP000727056"/>
    </source>
</evidence>
<evidence type="ECO:0000313" key="1">
    <source>
        <dbReference type="EMBL" id="NJQ14739.1"/>
    </source>
</evidence>
<sequence>MRTTYLSLNHHYDTPETAELLDSVTSVGTLNEELHDAVVMAARQIELCAEQARSLARSLTGLRKRAEQLQNRIDPTDITDSQRAESEAIRGALHTALTDYRATETHAARTITDLLAGHSGTAILERAAARSGAERAVALMRQDDLTESELAELDRLLATYAENDDFAGYLLDTLGVAELARQSARFETVDYLSTAPCSPGDRRPAHSLTVGLANVFATATRTPDHLKDAPPESDEFRAWLRTPEGRDWQRRTDAARAFAAGPEDQSMLVDLRQYGPLLDLMDPASAPYSPQFLDDLVADMTDGPAGSSYEGVRFDPERRDVDRLLGISSRNPDAAAMIVDPDRNSRAKDWIEQVAQRDLLTSGMGEPDPQLTKGLNQLLGAAATGLVEGTDPTTHAAPPSAKNAQIAQIIIDQAATDEGFPPPLAQALGNTTALYLGNFNDTLNGGVVPVFEHGLDLDHSKAVDVLEENGKYEESFDIVRQGQIAYAGATFTYLLSDEVEFEEATPADAANLAARAGGEVIGVLTSTRADAVFAEETEGLNNGYKRLSQHFLTSVTDTTVGRVPAFGTAAGNEMIRANESM</sequence>
<dbReference type="RefSeq" id="WP_168087529.1">
    <property type="nucleotide sequence ID" value="NZ_BHZH01000271.1"/>
</dbReference>
<keyword evidence="2" id="KW-1185">Reference proteome</keyword>
<name>A0ABX1CC66_9ACTN</name>
<dbReference type="Proteomes" id="UP000727056">
    <property type="component" value="Unassembled WGS sequence"/>
</dbReference>
<accession>A0ABX1CC66</accession>
<gene>
    <name evidence="1" type="ORF">HCN52_07225</name>
</gene>
<dbReference type="EMBL" id="JAAVJC010000036">
    <property type="protein sequence ID" value="NJQ14739.1"/>
    <property type="molecule type" value="Genomic_DNA"/>
</dbReference>
<organism evidence="1 2">
    <name type="scientific">Streptomyces bohaiensis</name>
    <dbReference type="NCBI Taxonomy" id="1431344"/>
    <lineage>
        <taxon>Bacteria</taxon>
        <taxon>Bacillati</taxon>
        <taxon>Actinomycetota</taxon>
        <taxon>Actinomycetes</taxon>
        <taxon>Kitasatosporales</taxon>
        <taxon>Streptomycetaceae</taxon>
        <taxon>Streptomyces</taxon>
    </lineage>
</organism>
<protein>
    <submittedName>
        <fullName evidence="1">Uncharacterized protein</fullName>
    </submittedName>
</protein>
<comment type="caution">
    <text evidence="1">The sequence shown here is derived from an EMBL/GenBank/DDBJ whole genome shotgun (WGS) entry which is preliminary data.</text>
</comment>